<dbReference type="GO" id="GO:0003979">
    <property type="term" value="F:UDP-glucose 6-dehydrogenase activity"/>
    <property type="evidence" value="ECO:0007669"/>
    <property type="project" value="UniProtKB-EC"/>
</dbReference>
<dbReference type="InterPro" id="IPR028357">
    <property type="entry name" value="UDPglc_DH_bac"/>
</dbReference>
<feature type="binding site" evidence="9">
    <location>
        <begin position="247"/>
        <end position="251"/>
    </location>
    <ligand>
        <name>substrate</name>
    </ligand>
</feature>
<accession>A0A1G2B673</accession>
<dbReference type="NCBIfam" id="TIGR03026">
    <property type="entry name" value="NDP-sugDHase"/>
    <property type="match status" value="1"/>
</dbReference>
<dbReference type="Pfam" id="PF03720">
    <property type="entry name" value="UDPG_MGDP_dh_C"/>
    <property type="match status" value="1"/>
</dbReference>
<dbReference type="GO" id="GO:0000271">
    <property type="term" value="P:polysaccharide biosynthetic process"/>
    <property type="evidence" value="ECO:0007669"/>
    <property type="project" value="InterPro"/>
</dbReference>
<dbReference type="Proteomes" id="UP000176952">
    <property type="component" value="Unassembled WGS sequence"/>
</dbReference>
<dbReference type="Gene3D" id="3.40.50.720">
    <property type="entry name" value="NAD(P)-binding Rossmann-like Domain"/>
    <property type="match status" value="2"/>
</dbReference>
<reference evidence="12 13" key="1">
    <citation type="journal article" date="2016" name="Nat. Commun.">
        <title>Thousands of microbial genomes shed light on interconnected biogeochemical processes in an aquifer system.</title>
        <authorList>
            <person name="Anantharaman K."/>
            <person name="Brown C.T."/>
            <person name="Hug L.A."/>
            <person name="Sharon I."/>
            <person name="Castelle C.J."/>
            <person name="Probst A.J."/>
            <person name="Thomas B.C."/>
            <person name="Singh A."/>
            <person name="Wilkins M.J."/>
            <person name="Karaoz U."/>
            <person name="Brodie E.L."/>
            <person name="Williams K.H."/>
            <person name="Hubbard S.S."/>
            <person name="Banfield J.F."/>
        </authorList>
    </citation>
    <scope>NUCLEOTIDE SEQUENCE [LARGE SCALE GENOMIC DNA]</scope>
</reference>
<dbReference type="EMBL" id="MHKD01000019">
    <property type="protein sequence ID" value="OGY83750.1"/>
    <property type="molecule type" value="Genomic_DNA"/>
</dbReference>
<keyword evidence="4 7" id="KW-0560">Oxidoreductase</keyword>
<dbReference type="InterPro" id="IPR017476">
    <property type="entry name" value="UDP-Glc/GDP-Man"/>
</dbReference>
<evidence type="ECO:0000313" key="12">
    <source>
        <dbReference type="EMBL" id="OGY83750.1"/>
    </source>
</evidence>
<dbReference type="SUPFAM" id="SSF52413">
    <property type="entry name" value="UDP-glucose/GDP-mannose dehydrogenase C-terminal domain"/>
    <property type="match status" value="1"/>
</dbReference>
<comment type="similarity">
    <text evidence="2 7">Belongs to the UDP-glucose/GDP-mannose dehydrogenase family.</text>
</comment>
<keyword evidence="5 7" id="KW-0520">NAD</keyword>
<evidence type="ECO:0000313" key="13">
    <source>
        <dbReference type="Proteomes" id="UP000176952"/>
    </source>
</evidence>
<feature type="binding site" evidence="10">
    <location>
        <position position="261"/>
    </location>
    <ligand>
        <name>NAD(+)</name>
        <dbReference type="ChEBI" id="CHEBI:57540"/>
    </ligand>
</feature>
<feature type="binding site" evidence="10">
    <location>
        <position position="121"/>
    </location>
    <ligand>
        <name>NAD(+)</name>
        <dbReference type="ChEBI" id="CHEBI:57540"/>
    </ligand>
</feature>
<evidence type="ECO:0000256" key="8">
    <source>
        <dbReference type="PIRSR" id="PIRSR500134-1"/>
    </source>
</evidence>
<feature type="binding site" evidence="10">
    <location>
        <position position="35"/>
    </location>
    <ligand>
        <name>NAD(+)</name>
        <dbReference type="ChEBI" id="CHEBI:57540"/>
    </ligand>
</feature>
<feature type="binding site" evidence="9">
    <location>
        <position position="318"/>
    </location>
    <ligand>
        <name>substrate</name>
    </ligand>
</feature>
<dbReference type="EC" id="1.1.1.22" evidence="3 7"/>
<comment type="pathway">
    <text evidence="1">Nucleotide-sugar biosynthesis; UDP-alpha-D-glucuronate biosynthesis; UDP-alpha-D-glucuronate from UDP-alpha-D-glucose: step 1/1.</text>
</comment>
<dbReference type="GO" id="GO:0051287">
    <property type="term" value="F:NAD binding"/>
    <property type="evidence" value="ECO:0007669"/>
    <property type="project" value="InterPro"/>
</dbReference>
<dbReference type="SUPFAM" id="SSF48179">
    <property type="entry name" value="6-phosphogluconate dehydrogenase C-terminal domain-like"/>
    <property type="match status" value="1"/>
</dbReference>
<feature type="binding site" evidence="9">
    <location>
        <position position="202"/>
    </location>
    <ligand>
        <name>substrate</name>
    </ligand>
</feature>
<feature type="binding site" evidence="10">
    <location>
        <position position="325"/>
    </location>
    <ligand>
        <name>NAD(+)</name>
        <dbReference type="ChEBI" id="CHEBI:57540"/>
    </ligand>
</feature>
<dbReference type="Pfam" id="PF03721">
    <property type="entry name" value="UDPG_MGDP_dh_N"/>
    <property type="match status" value="1"/>
</dbReference>
<evidence type="ECO:0000256" key="1">
    <source>
        <dbReference type="ARBA" id="ARBA00004701"/>
    </source>
</evidence>
<evidence type="ECO:0000259" key="11">
    <source>
        <dbReference type="SMART" id="SM00984"/>
    </source>
</evidence>
<dbReference type="InterPro" id="IPR014027">
    <property type="entry name" value="UDP-Glc/GDP-Man_DH_C"/>
</dbReference>
<feature type="binding site" evidence="10">
    <location>
        <position position="153"/>
    </location>
    <ligand>
        <name>NAD(+)</name>
        <dbReference type="ChEBI" id="CHEBI:57540"/>
    </ligand>
</feature>
<dbReference type="PIRSF" id="PIRSF000124">
    <property type="entry name" value="UDPglc_GDPman_dh"/>
    <property type="match status" value="1"/>
</dbReference>
<comment type="catalytic activity">
    <reaction evidence="6 7">
        <text>UDP-alpha-D-glucose + 2 NAD(+) + H2O = UDP-alpha-D-glucuronate + 2 NADH + 3 H(+)</text>
        <dbReference type="Rhea" id="RHEA:23596"/>
        <dbReference type="ChEBI" id="CHEBI:15377"/>
        <dbReference type="ChEBI" id="CHEBI:15378"/>
        <dbReference type="ChEBI" id="CHEBI:57540"/>
        <dbReference type="ChEBI" id="CHEBI:57945"/>
        <dbReference type="ChEBI" id="CHEBI:58052"/>
        <dbReference type="ChEBI" id="CHEBI:58885"/>
        <dbReference type="EC" id="1.1.1.22"/>
    </reaction>
</comment>
<feature type="binding site" evidence="9">
    <location>
        <begin position="150"/>
        <end position="153"/>
    </location>
    <ligand>
        <name>substrate</name>
    </ligand>
</feature>
<evidence type="ECO:0000256" key="9">
    <source>
        <dbReference type="PIRSR" id="PIRSR500134-2"/>
    </source>
</evidence>
<dbReference type="InterPro" id="IPR001732">
    <property type="entry name" value="UDP-Glc/GDP-Man_DH_N"/>
</dbReference>
<dbReference type="AlphaFoldDB" id="A0A1G2B673"/>
<evidence type="ECO:0000256" key="2">
    <source>
        <dbReference type="ARBA" id="ARBA00006601"/>
    </source>
</evidence>
<feature type="binding site" evidence="9">
    <location>
        <position position="255"/>
    </location>
    <ligand>
        <name>substrate</name>
    </ligand>
</feature>
<dbReference type="SMART" id="SM00984">
    <property type="entry name" value="UDPG_MGDP_dh_C"/>
    <property type="match status" value="1"/>
</dbReference>
<dbReference type="SUPFAM" id="SSF51735">
    <property type="entry name" value="NAD(P)-binding Rossmann-fold domains"/>
    <property type="match status" value="1"/>
</dbReference>
<dbReference type="InterPro" id="IPR036220">
    <property type="entry name" value="UDP-Glc/GDP-Man_DH_C_sf"/>
</dbReference>
<feature type="domain" description="UDP-glucose/GDP-mannose dehydrogenase C-terminal" evidence="11">
    <location>
        <begin position="311"/>
        <end position="413"/>
    </location>
</feature>
<feature type="binding site" evidence="10">
    <location>
        <position position="86"/>
    </location>
    <ligand>
        <name>NAD(+)</name>
        <dbReference type="ChEBI" id="CHEBI:57540"/>
    </ligand>
</feature>
<dbReference type="STRING" id="1798542.A3F54_05210"/>
<evidence type="ECO:0000256" key="10">
    <source>
        <dbReference type="PIRSR" id="PIRSR500134-3"/>
    </source>
</evidence>
<evidence type="ECO:0000256" key="7">
    <source>
        <dbReference type="PIRNR" id="PIRNR000124"/>
    </source>
</evidence>
<dbReference type="UniPathway" id="UPA00038">
    <property type="reaction ID" value="UER00491"/>
</dbReference>
<dbReference type="InterPro" id="IPR036291">
    <property type="entry name" value="NAD(P)-bd_dom_sf"/>
</dbReference>
<gene>
    <name evidence="12" type="ORF">A3F54_05210</name>
</gene>
<evidence type="ECO:0000256" key="6">
    <source>
        <dbReference type="ARBA" id="ARBA00047473"/>
    </source>
</evidence>
<dbReference type="Gene3D" id="1.20.5.100">
    <property type="entry name" value="Cytochrome c1, transmembrane anchor, C-terminal"/>
    <property type="match status" value="1"/>
</dbReference>
<protein>
    <recommendedName>
        <fullName evidence="3 7">UDP-glucose 6-dehydrogenase</fullName>
        <ecNumber evidence="3 7">1.1.1.22</ecNumber>
    </recommendedName>
</protein>
<evidence type="ECO:0000256" key="4">
    <source>
        <dbReference type="ARBA" id="ARBA00023002"/>
    </source>
</evidence>
<evidence type="ECO:0000256" key="5">
    <source>
        <dbReference type="ARBA" id="ARBA00023027"/>
    </source>
</evidence>
<dbReference type="GO" id="GO:0006065">
    <property type="term" value="P:UDP-glucuronate biosynthetic process"/>
    <property type="evidence" value="ECO:0007669"/>
    <property type="project" value="UniProtKB-UniPathway"/>
</dbReference>
<feature type="binding site" evidence="10">
    <location>
        <position position="30"/>
    </location>
    <ligand>
        <name>NAD(+)</name>
        <dbReference type="ChEBI" id="CHEBI:57540"/>
    </ligand>
</feature>
<dbReference type="InterPro" id="IPR014026">
    <property type="entry name" value="UDP-Glc/GDP-Man_DH_dimer"/>
</dbReference>
<dbReference type="Pfam" id="PF00984">
    <property type="entry name" value="UDPG_MGDP_dh"/>
    <property type="match status" value="1"/>
</dbReference>
<comment type="caution">
    <text evidence="12">The sequence shown here is derived from an EMBL/GenBank/DDBJ whole genome shotgun (WGS) entry which is preliminary data.</text>
</comment>
<organism evidence="12 13">
    <name type="scientific">Candidatus Kerfeldbacteria bacterium RIFCSPHIGHO2_12_FULL_48_17</name>
    <dbReference type="NCBI Taxonomy" id="1798542"/>
    <lineage>
        <taxon>Bacteria</taxon>
        <taxon>Candidatus Kerfeldiibacteriota</taxon>
    </lineage>
</organism>
<feature type="active site" description="Nucleophile" evidence="8">
    <location>
        <position position="258"/>
    </location>
</feature>
<dbReference type="PANTHER" id="PTHR43750:SF3">
    <property type="entry name" value="UDP-GLUCOSE 6-DEHYDROGENASE TUAD"/>
    <property type="match status" value="1"/>
</dbReference>
<name>A0A1G2B673_9BACT</name>
<dbReference type="PIRSF" id="PIRSF500134">
    <property type="entry name" value="UDPglc_DH_bac"/>
    <property type="match status" value="1"/>
</dbReference>
<proteinExistence type="inferred from homology"/>
<dbReference type="InterPro" id="IPR008927">
    <property type="entry name" value="6-PGluconate_DH-like_C_sf"/>
</dbReference>
<sequence length="443" mass="48765">MKISVVGTGYVGLVTGTCLADIGHYVTCVDIDEAKIAKMQRAKSPIFEEGLEDMMKKNIEVDRLHFTTRLSDVLAQTEVLFIAVGTPSDAEGKADLQYVEAVAHEIGKNLDHEIVVANKSTVPVGTARMVESIIRKYYHGPFEVVSCPEFLREGTAVYDFYHPDRVVIGARTKRGADTMLKVFEPIKGEKVVTSVESSEMIKYASNAFLATKISFINEIANICERVGADIDEVAYGMGLDTRIGNKFLRAGLGYGGSCFPKDVRALSQIAGTNGYEFKLLKSVIAVNNDQRKFLIEKLERVLGGIRGKKIAVFGLAFKNNTDDVRESAALDVIELLQGRGVAEIRAFDPQAMENAKREVFNVQFVSDPYDAATGADAVIIATEWEMFSKLDWARMKEVMRQPFILDGRNILDVHALSKLGFTCISVGKGKEALEIPVTKSVKV</sequence>
<evidence type="ECO:0000256" key="3">
    <source>
        <dbReference type="ARBA" id="ARBA00012954"/>
    </source>
</evidence>
<dbReference type="PANTHER" id="PTHR43750">
    <property type="entry name" value="UDP-GLUCOSE 6-DEHYDROGENASE TUAD"/>
    <property type="match status" value="1"/>
</dbReference>